<dbReference type="Pfam" id="PF13411">
    <property type="entry name" value="MerR_1"/>
    <property type="match status" value="1"/>
</dbReference>
<reference evidence="4 5" key="1">
    <citation type="journal article" date="2019" name="Int. J. Syst. Evol. Microbiol.">
        <title>The Global Catalogue of Microorganisms (GCM) 10K type strain sequencing project: providing services to taxonomists for standard genome sequencing and annotation.</title>
        <authorList>
            <consortium name="The Broad Institute Genomics Platform"/>
            <consortium name="The Broad Institute Genome Sequencing Center for Infectious Disease"/>
            <person name="Wu L."/>
            <person name="Ma J."/>
        </authorList>
    </citation>
    <scope>NUCLEOTIDE SEQUENCE [LARGE SCALE GENOMIC DNA]</scope>
    <source>
        <strain evidence="4 5">JCM 16022</strain>
    </source>
</reference>
<feature type="domain" description="HTH merR-type" evidence="2">
    <location>
        <begin position="6"/>
        <end position="76"/>
    </location>
</feature>
<evidence type="ECO:0000259" key="2">
    <source>
        <dbReference type="PROSITE" id="PS50937"/>
    </source>
</evidence>
<dbReference type="InterPro" id="IPR001932">
    <property type="entry name" value="PPM-type_phosphatase-like_dom"/>
</dbReference>
<dbReference type="Gene3D" id="3.60.40.10">
    <property type="entry name" value="PPM-type phosphatase domain"/>
    <property type="match status" value="1"/>
</dbReference>
<accession>A0ABN2ZWY2</accession>
<dbReference type="PROSITE" id="PS51746">
    <property type="entry name" value="PPM_2"/>
    <property type="match status" value="1"/>
</dbReference>
<name>A0ABN2ZWY2_9ACTN</name>
<dbReference type="SMART" id="SM00332">
    <property type="entry name" value="PP2Cc"/>
    <property type="match status" value="1"/>
</dbReference>
<proteinExistence type="predicted"/>
<dbReference type="Pfam" id="PF13672">
    <property type="entry name" value="PP2C_2"/>
    <property type="match status" value="1"/>
</dbReference>
<dbReference type="RefSeq" id="WP_344152918.1">
    <property type="nucleotide sequence ID" value="NZ_BAAAQR010000008.1"/>
</dbReference>
<dbReference type="Gene3D" id="1.10.1660.10">
    <property type="match status" value="1"/>
</dbReference>
<keyword evidence="1" id="KW-0238">DNA-binding</keyword>
<dbReference type="EMBL" id="BAAAQR010000008">
    <property type="protein sequence ID" value="GAA2148470.1"/>
    <property type="molecule type" value="Genomic_DNA"/>
</dbReference>
<dbReference type="SUPFAM" id="SSF81606">
    <property type="entry name" value="PP2C-like"/>
    <property type="match status" value="1"/>
</dbReference>
<organism evidence="4 5">
    <name type="scientific">Nocardioides koreensis</name>
    <dbReference type="NCBI Taxonomy" id="433651"/>
    <lineage>
        <taxon>Bacteria</taxon>
        <taxon>Bacillati</taxon>
        <taxon>Actinomycetota</taxon>
        <taxon>Actinomycetes</taxon>
        <taxon>Propionibacteriales</taxon>
        <taxon>Nocardioidaceae</taxon>
        <taxon>Nocardioides</taxon>
    </lineage>
</organism>
<dbReference type="SMART" id="SM00422">
    <property type="entry name" value="HTH_MERR"/>
    <property type="match status" value="1"/>
</dbReference>
<dbReference type="PANTHER" id="PTHR30204:SF97">
    <property type="entry name" value="MERR FAMILY REGULATORY PROTEIN"/>
    <property type="match status" value="1"/>
</dbReference>
<feature type="domain" description="PPM-type phosphatase" evidence="3">
    <location>
        <begin position="129"/>
        <end position="347"/>
    </location>
</feature>
<dbReference type="CDD" id="cd00143">
    <property type="entry name" value="PP2Cc"/>
    <property type="match status" value="1"/>
</dbReference>
<dbReference type="InterPro" id="IPR009061">
    <property type="entry name" value="DNA-bd_dom_put_sf"/>
</dbReference>
<keyword evidence="5" id="KW-1185">Reference proteome</keyword>
<dbReference type="SMART" id="SM00331">
    <property type="entry name" value="PP2C_SIG"/>
    <property type="match status" value="1"/>
</dbReference>
<dbReference type="InterPro" id="IPR000551">
    <property type="entry name" value="MerR-type_HTH_dom"/>
</dbReference>
<dbReference type="InterPro" id="IPR047057">
    <property type="entry name" value="MerR_fam"/>
</dbReference>
<dbReference type="PANTHER" id="PTHR30204">
    <property type="entry name" value="REDOX-CYCLING DRUG-SENSING TRANSCRIPTIONAL ACTIVATOR SOXR"/>
    <property type="match status" value="1"/>
</dbReference>
<evidence type="ECO:0000259" key="3">
    <source>
        <dbReference type="PROSITE" id="PS51746"/>
    </source>
</evidence>
<protein>
    <submittedName>
        <fullName evidence="4">MerR family transcriptional regulator</fullName>
    </submittedName>
</protein>
<dbReference type="Proteomes" id="UP001501771">
    <property type="component" value="Unassembled WGS sequence"/>
</dbReference>
<dbReference type="PROSITE" id="PS50937">
    <property type="entry name" value="HTH_MERR_2"/>
    <property type="match status" value="1"/>
</dbReference>
<evidence type="ECO:0000313" key="4">
    <source>
        <dbReference type="EMBL" id="GAA2148470.1"/>
    </source>
</evidence>
<dbReference type="SUPFAM" id="SSF46955">
    <property type="entry name" value="Putative DNA-binding domain"/>
    <property type="match status" value="1"/>
</dbReference>
<evidence type="ECO:0000256" key="1">
    <source>
        <dbReference type="ARBA" id="ARBA00023125"/>
    </source>
</evidence>
<evidence type="ECO:0000313" key="5">
    <source>
        <dbReference type="Proteomes" id="UP001501771"/>
    </source>
</evidence>
<dbReference type="InterPro" id="IPR036457">
    <property type="entry name" value="PPM-type-like_dom_sf"/>
</dbReference>
<gene>
    <name evidence="4" type="ORF">GCM10009844_26880</name>
</gene>
<sequence length="348" mass="36917">MTTRALMGIGDFAVASGLTAKALRLYDELEILPPAEVDPGSGYRRYSPEQLDAARLVARLRLIGMPLSRVRVMAQQEPAAALAELSAYWRQVEADTASRRELVASLVSQLRAQEAPMSTTRPTHDWTVRLAVRDRIGGRDTHQDTAYAGTAVLAVADGFGEGDRASRTAVEEVAALDGVAAGAALDRLEAAVTRAGARISDQAAGGTTLTACWLRDGEVAVAHIGDTRLYRLRAGEIERLTRDHSMVTALIEEGRLTEEEARCHPDRVRLNRALAPDAPAEADLSVHDARAGDRLVLTSDGVHAVLPAEELAGLLGGGDPEEVADRVVAAVEAAGAPDNFALVVADLA</sequence>
<comment type="caution">
    <text evidence="4">The sequence shown here is derived from an EMBL/GenBank/DDBJ whole genome shotgun (WGS) entry which is preliminary data.</text>
</comment>